<protein>
    <submittedName>
        <fullName evidence="3">Uncharacterized protein</fullName>
    </submittedName>
</protein>
<evidence type="ECO:0000313" key="4">
    <source>
        <dbReference type="Proteomes" id="UP001305815"/>
    </source>
</evidence>
<evidence type="ECO:0000256" key="2">
    <source>
        <dbReference type="SAM" id="SignalP"/>
    </source>
</evidence>
<gene>
    <name evidence="3" type="ORF">Lac1_02200</name>
</gene>
<dbReference type="EMBL" id="AP027742">
    <property type="protein sequence ID" value="BDZ76037.1"/>
    <property type="molecule type" value="Genomic_DNA"/>
</dbReference>
<keyword evidence="2" id="KW-0732">Signal</keyword>
<feature type="chain" id="PRO_5046262116" evidence="2">
    <location>
        <begin position="28"/>
        <end position="880"/>
    </location>
</feature>
<feature type="coiled-coil region" evidence="1">
    <location>
        <begin position="494"/>
        <end position="571"/>
    </location>
</feature>
<dbReference type="Gene3D" id="1.10.287.950">
    <property type="entry name" value="Methyl-accepting chemotaxis protein"/>
    <property type="match status" value="2"/>
</dbReference>
<evidence type="ECO:0000313" key="3">
    <source>
        <dbReference type="EMBL" id="BDZ76037.1"/>
    </source>
</evidence>
<keyword evidence="1" id="KW-0175">Coiled coil</keyword>
<dbReference type="NCBIfam" id="TIGR03057">
    <property type="entry name" value="xxxLxxG_by_4"/>
    <property type="match status" value="1"/>
</dbReference>
<keyword evidence="4" id="KW-1185">Reference proteome</keyword>
<dbReference type="InterPro" id="IPR023908">
    <property type="entry name" value="xxxLxxG_rpt"/>
</dbReference>
<dbReference type="Proteomes" id="UP001305815">
    <property type="component" value="Chromosome"/>
</dbReference>
<reference evidence="4" key="1">
    <citation type="journal article" date="2023" name="Int. J. Syst. Evol. Microbiol.">
        <title>Claveliimonas bilis gen. nov., sp. nov., deoxycholic acid-producing bacteria isolated from human faeces, and reclassification of Sellimonas monacensis Zenner et al. 2021 as Claveliimonas monacensis comb. nov.</title>
        <authorList>
            <person name="Hisatomi A."/>
            <person name="Kastawa N.W.E.P.G."/>
            <person name="Song I."/>
            <person name="Ohkuma M."/>
            <person name="Fukiya S."/>
            <person name="Sakamoto M."/>
        </authorList>
    </citation>
    <scope>NUCLEOTIDE SEQUENCE [LARGE SCALE GENOMIC DNA]</scope>
    <source>
        <strain evidence="4">12BBH14</strain>
    </source>
</reference>
<proteinExistence type="predicted"/>
<evidence type="ECO:0000256" key="1">
    <source>
        <dbReference type="SAM" id="Coils"/>
    </source>
</evidence>
<accession>A0ABM8I0H2</accession>
<organism evidence="3 4">
    <name type="scientific">Claveliimonas bilis</name>
    <dbReference type="NCBI Taxonomy" id="3028070"/>
    <lineage>
        <taxon>Bacteria</taxon>
        <taxon>Bacillati</taxon>
        <taxon>Bacillota</taxon>
        <taxon>Clostridia</taxon>
        <taxon>Lachnospirales</taxon>
        <taxon>Lachnospiraceae</taxon>
        <taxon>Claveliimonas</taxon>
    </lineage>
</organism>
<sequence>MNRNRKKVAVSIAAGMSAVMCVMPVNAAAESEISKDETVYVNADASGKQTKVTVSDWLKGIENSGSLSDVSSLDEVKNVKGEETFTKNGSEIVWNAEGEDIYYQGTAKQDLPVSVELTYYLDGKEMKPEELKGKNGHLEIRIDYRNYEKRKVSVNGKEEEVYSPFVMMTGLVLPNETFSNVVIDNGKVINDGNRNIVIGFAMPGLKESLDLEMKEAEDLALTIPETLNISADVEDFSMSPAFTIGLTDLLEDIHTEDITDFDSLQASIDELENAALELTDGSRQLSAGADTLGSSYEEFDEGIQALKSGIEILDEGAGALALGVDQYTEGVDVLNGSIQKYLGVNGELSGTVTEYVNGVNTIALGAREYTEGADALAEGVTAYIKGEQQLSERAENLSKLGDGLEQVKTAAAQLAASVDGEGSSGEDILAASEELAKETGRLREVLSEDAVNNLLIQVDHMIKVSRELANASEGLETELQEEMIYPAENIAAALEDVSGQLETMDSQLSCLEADCIDQVRQINNTVALNNEKIASAKNAAEQSVSSIETTIGKLEQEANCLEQEGQDGTAEEVRQVITDLDHAKNAAENLSGMENLNTVQEPDFSQIDISGISKTIDSIESDLNTFETAAGKLPGEMEDLKGGLDEISSVKEQLPEEDLKDLGSRVETLEEGMRGLNGAVESLSGGMEQLKDSSEELGEASQGIDSLLDGFDKLNGFNDSLRNGADQIKNSSPSIAAGIETMSGGTNRLAAGLDTLGTQMAQGSAGLSGRSGSLRNGAFSLASGTKELTKGGSSLQLGSAQVKGGISRLQSGAGALSAGMAQLEEEGTSRIQKAVKEELQGVLDRLEALSSETCRYDTFSGKDSSMDGTVKFVIETEGIE</sequence>
<feature type="signal peptide" evidence="2">
    <location>
        <begin position="1"/>
        <end position="27"/>
    </location>
</feature>
<name>A0ABM8I0H2_9FIRM</name>
<dbReference type="RefSeq" id="WP_316266029.1">
    <property type="nucleotide sequence ID" value="NZ_AP027742.1"/>
</dbReference>